<sequence>MSKIKNMPAMSEQTPTAQTDRERSLSLVTAKTHDLQVVAPPSEPRPPQPAYQSYAPKARRWPYFLSFVMVVILPAFSAWWYLTEIASDRFTSEFRVAVRSTQAPAINGMGSMLGLAGGGGASSDAQALVQYLQSHAIVSDPLNDIDLAAIYSAPDIDWASRLVAAPTTEELLKTWKRYVAITFESGNVTVVGQVTAFDPDDAYLISTALVTRADEFINRLSEVARLDALAFARREVAQAETALTNARRAVADLQDQESIVNPARNIEEAQSLAAGLRDRIAQSRALLATQRSQLASDAPSIRATERDILGLQEELDRVERLTITQTDEADTQQEDRPLSTLVREFSEATNTLDYAQRAYESALTTFEAARIEADRKQIYLASVVAPSLPQQASFPKPVEGTMLVAAVSLALWLLGLIGVFAIKDHM</sequence>
<keyword evidence="5" id="KW-1185">Reference proteome</keyword>
<evidence type="ECO:0000313" key="5">
    <source>
        <dbReference type="Proteomes" id="UP000199478"/>
    </source>
</evidence>
<keyword evidence="3" id="KW-1133">Transmembrane helix</keyword>
<protein>
    <submittedName>
        <fullName evidence="4">Capsular polysaccharide transport system permease protein</fullName>
    </submittedName>
</protein>
<evidence type="ECO:0000256" key="2">
    <source>
        <dbReference type="SAM" id="MobiDB-lite"/>
    </source>
</evidence>
<feature type="transmembrane region" description="Helical" evidence="3">
    <location>
        <begin position="61"/>
        <end position="82"/>
    </location>
</feature>
<keyword evidence="1" id="KW-0175">Coiled coil</keyword>
<reference evidence="5" key="1">
    <citation type="submission" date="2016-10" db="EMBL/GenBank/DDBJ databases">
        <authorList>
            <person name="Varghese N."/>
            <person name="Submissions S."/>
        </authorList>
    </citation>
    <scope>NUCLEOTIDE SEQUENCE [LARGE SCALE GENOMIC DNA]</scope>
    <source>
        <strain evidence="5">DSM 26879</strain>
    </source>
</reference>
<feature type="region of interest" description="Disordered" evidence="2">
    <location>
        <begin position="1"/>
        <end position="24"/>
    </location>
</feature>
<gene>
    <name evidence="4" type="ORF">SAMN04488005_1839</name>
</gene>
<proteinExistence type="predicted"/>
<accession>A0A1I6GL46</accession>
<dbReference type="PANTHER" id="PTHR32309:SF13">
    <property type="entry name" value="FERRIC ENTEROBACTIN TRANSPORT PROTEIN FEPE"/>
    <property type="match status" value="1"/>
</dbReference>
<dbReference type="PANTHER" id="PTHR32309">
    <property type="entry name" value="TYROSINE-PROTEIN KINASE"/>
    <property type="match status" value="1"/>
</dbReference>
<keyword evidence="3" id="KW-0812">Transmembrane</keyword>
<dbReference type="GO" id="GO:0004713">
    <property type="term" value="F:protein tyrosine kinase activity"/>
    <property type="evidence" value="ECO:0007669"/>
    <property type="project" value="TreeGrafter"/>
</dbReference>
<name>A0A1I6GL46_9RHOB</name>
<dbReference type="AlphaFoldDB" id="A0A1I6GL46"/>
<dbReference type="GO" id="GO:0005886">
    <property type="term" value="C:plasma membrane"/>
    <property type="evidence" value="ECO:0007669"/>
    <property type="project" value="TreeGrafter"/>
</dbReference>
<dbReference type="EMBL" id="FOYP01000001">
    <property type="protein sequence ID" value="SFR42923.1"/>
    <property type="molecule type" value="Genomic_DNA"/>
</dbReference>
<dbReference type="Proteomes" id="UP000199478">
    <property type="component" value="Unassembled WGS sequence"/>
</dbReference>
<evidence type="ECO:0000313" key="4">
    <source>
        <dbReference type="EMBL" id="SFR42923.1"/>
    </source>
</evidence>
<dbReference type="STRING" id="390270.SAMN04488005_1839"/>
<feature type="transmembrane region" description="Helical" evidence="3">
    <location>
        <begin position="402"/>
        <end position="422"/>
    </location>
</feature>
<dbReference type="InterPro" id="IPR050445">
    <property type="entry name" value="Bact_polysacc_biosynth/exp"/>
</dbReference>
<evidence type="ECO:0000256" key="1">
    <source>
        <dbReference type="SAM" id="Coils"/>
    </source>
</evidence>
<feature type="coiled-coil region" evidence="1">
    <location>
        <begin position="229"/>
        <end position="321"/>
    </location>
</feature>
<evidence type="ECO:0000256" key="3">
    <source>
        <dbReference type="SAM" id="Phobius"/>
    </source>
</evidence>
<organism evidence="4 5">
    <name type="scientific">Yoonia tamlensis</name>
    <dbReference type="NCBI Taxonomy" id="390270"/>
    <lineage>
        <taxon>Bacteria</taxon>
        <taxon>Pseudomonadati</taxon>
        <taxon>Pseudomonadota</taxon>
        <taxon>Alphaproteobacteria</taxon>
        <taxon>Rhodobacterales</taxon>
        <taxon>Paracoccaceae</taxon>
        <taxon>Yoonia</taxon>
    </lineage>
</organism>
<keyword evidence="3" id="KW-0472">Membrane</keyword>